<dbReference type="AlphaFoldDB" id="A0A5S6Q8K9"/>
<reference evidence="9" key="1">
    <citation type="submission" date="2019-12" db="UniProtKB">
        <authorList>
            <consortium name="WormBaseParasite"/>
        </authorList>
    </citation>
    <scope>IDENTIFICATION</scope>
</reference>
<dbReference type="InterPro" id="IPR004254">
    <property type="entry name" value="AdipoR/HlyIII-related"/>
</dbReference>
<accession>A0A5S6Q8K9</accession>
<keyword evidence="8" id="KW-1185">Reference proteome</keyword>
<keyword evidence="6" id="KW-0862">Zinc</keyword>
<name>A0A5S6Q8K9_TRIMR</name>
<dbReference type="Pfam" id="PF03006">
    <property type="entry name" value="HlyIII"/>
    <property type="match status" value="1"/>
</dbReference>
<evidence type="ECO:0000256" key="6">
    <source>
        <dbReference type="PIRSR" id="PIRSR604254-1"/>
    </source>
</evidence>
<dbReference type="WBParaSite" id="TMUE_1000003554.1">
    <property type="protein sequence ID" value="TMUE_1000003554.1"/>
    <property type="gene ID" value="WBGene00289349"/>
</dbReference>
<dbReference type="PANTHER" id="PTHR20855">
    <property type="entry name" value="ADIPOR/PROGESTIN RECEPTOR-RELATED"/>
    <property type="match status" value="1"/>
</dbReference>
<keyword evidence="4 7" id="KW-1133">Transmembrane helix</keyword>
<evidence type="ECO:0000256" key="7">
    <source>
        <dbReference type="SAM" id="Phobius"/>
    </source>
</evidence>
<comment type="subcellular location">
    <subcellularLocation>
        <location evidence="1">Membrane</location>
        <topology evidence="1">Multi-pass membrane protein</topology>
    </subcellularLocation>
</comment>
<evidence type="ECO:0000313" key="9">
    <source>
        <dbReference type="WBParaSite" id="TMUE_1000003554.1"/>
    </source>
</evidence>
<keyword evidence="6" id="KW-0479">Metal-binding</keyword>
<organism evidence="8 9">
    <name type="scientific">Trichuris muris</name>
    <name type="common">Mouse whipworm</name>
    <dbReference type="NCBI Taxonomy" id="70415"/>
    <lineage>
        <taxon>Eukaryota</taxon>
        <taxon>Metazoa</taxon>
        <taxon>Ecdysozoa</taxon>
        <taxon>Nematoda</taxon>
        <taxon>Enoplea</taxon>
        <taxon>Dorylaimia</taxon>
        <taxon>Trichinellida</taxon>
        <taxon>Trichuridae</taxon>
        <taxon>Trichuris</taxon>
    </lineage>
</organism>
<feature type="transmembrane region" description="Helical" evidence="7">
    <location>
        <begin position="54"/>
        <end position="74"/>
    </location>
</feature>
<comment type="similarity">
    <text evidence="2">Belongs to the ADIPOR family.</text>
</comment>
<keyword evidence="3 7" id="KW-0812">Transmembrane</keyword>
<dbReference type="GO" id="GO:0016020">
    <property type="term" value="C:membrane"/>
    <property type="evidence" value="ECO:0007669"/>
    <property type="project" value="UniProtKB-SubCell"/>
</dbReference>
<feature type="transmembrane region" description="Helical" evidence="7">
    <location>
        <begin position="122"/>
        <end position="141"/>
    </location>
</feature>
<feature type="transmembrane region" description="Helical" evidence="7">
    <location>
        <begin position="194"/>
        <end position="215"/>
    </location>
</feature>
<feature type="binding site" evidence="6">
    <location>
        <position position="73"/>
    </location>
    <ligand>
        <name>Zn(2+)</name>
        <dbReference type="ChEBI" id="CHEBI:29105"/>
    </ligand>
</feature>
<evidence type="ECO:0000256" key="5">
    <source>
        <dbReference type="ARBA" id="ARBA00023136"/>
    </source>
</evidence>
<dbReference type="Proteomes" id="UP000046395">
    <property type="component" value="Unassembled WGS sequence"/>
</dbReference>
<feature type="transmembrane region" description="Helical" evidence="7">
    <location>
        <begin position="170"/>
        <end position="188"/>
    </location>
</feature>
<evidence type="ECO:0000256" key="1">
    <source>
        <dbReference type="ARBA" id="ARBA00004141"/>
    </source>
</evidence>
<feature type="binding site" evidence="6">
    <location>
        <position position="197"/>
    </location>
    <ligand>
        <name>Zn(2+)</name>
        <dbReference type="ChEBI" id="CHEBI:29105"/>
    </ligand>
</feature>
<evidence type="ECO:0000256" key="3">
    <source>
        <dbReference type="ARBA" id="ARBA00022692"/>
    </source>
</evidence>
<dbReference type="GO" id="GO:0046872">
    <property type="term" value="F:metal ion binding"/>
    <property type="evidence" value="ECO:0007669"/>
    <property type="project" value="UniProtKB-KW"/>
</dbReference>
<dbReference type="PANTHER" id="PTHR20855:SF3">
    <property type="entry name" value="LD03007P"/>
    <property type="match status" value="1"/>
</dbReference>
<dbReference type="STRING" id="70415.A0A5S6Q8K9"/>
<feature type="transmembrane region" description="Helical" evidence="7">
    <location>
        <begin position="94"/>
        <end position="110"/>
    </location>
</feature>
<evidence type="ECO:0000313" key="8">
    <source>
        <dbReference type="Proteomes" id="UP000046395"/>
    </source>
</evidence>
<keyword evidence="5 7" id="KW-0472">Membrane</keyword>
<sequence>MLRVMNPVTPGQPYQPTSVEHLANVITHAVPIYPACVAHVDLVSVSSSRKLPQFALLYSASLIVLFMISTAYHIAQCLHDSGFFRNCTFILDRAVIHFFIAATYSPWLCCRCSEDAREQMLWIVWSLAFVGMLYQCLLHTWLQVFDTHLYIITGIMPAFSVFTMQQWTGLPEMIAGGLLYIIGLHFYGQDGSVPMAHAIWHVHVIFGVAVHYHAFRTYLVLAPQGDDGLAELRQTRSDIVMTAS</sequence>
<feature type="binding site" evidence="6">
    <location>
        <position position="201"/>
    </location>
    <ligand>
        <name>Zn(2+)</name>
        <dbReference type="ChEBI" id="CHEBI:29105"/>
    </ligand>
</feature>
<evidence type="ECO:0000256" key="4">
    <source>
        <dbReference type="ARBA" id="ARBA00022989"/>
    </source>
</evidence>
<evidence type="ECO:0000256" key="2">
    <source>
        <dbReference type="ARBA" id="ARBA00007018"/>
    </source>
</evidence>
<protein>
    <submittedName>
        <fullName evidence="9">Monocyte to macrophage differentiation protein</fullName>
    </submittedName>
</protein>
<proteinExistence type="inferred from homology"/>